<feature type="compositionally biased region" description="Polar residues" evidence="1">
    <location>
        <begin position="166"/>
        <end position="178"/>
    </location>
</feature>
<dbReference type="Pfam" id="PF10253">
    <property type="entry name" value="PRCC"/>
    <property type="match status" value="1"/>
</dbReference>
<feature type="compositionally biased region" description="Low complexity" evidence="1">
    <location>
        <begin position="220"/>
        <end position="231"/>
    </location>
</feature>
<evidence type="ECO:0000313" key="3">
    <source>
        <dbReference type="Proteomes" id="UP001341840"/>
    </source>
</evidence>
<accession>A0ABU6Z2P2</accession>
<feature type="region of interest" description="Disordered" evidence="1">
    <location>
        <begin position="1"/>
        <end position="231"/>
    </location>
</feature>
<feature type="compositionally biased region" description="Low complexity" evidence="1">
    <location>
        <begin position="193"/>
        <end position="210"/>
    </location>
</feature>
<feature type="compositionally biased region" description="Low complexity" evidence="1">
    <location>
        <begin position="1"/>
        <end position="10"/>
    </location>
</feature>
<comment type="caution">
    <text evidence="2">The sequence shown here is derived from an EMBL/GenBank/DDBJ whole genome shotgun (WGS) entry which is preliminary data.</text>
</comment>
<evidence type="ECO:0000313" key="2">
    <source>
        <dbReference type="EMBL" id="MED6216519.1"/>
    </source>
</evidence>
<keyword evidence="3" id="KW-1185">Reference proteome</keyword>
<gene>
    <name evidence="2" type="ORF">PIB30_008207</name>
</gene>
<proteinExistence type="predicted"/>
<feature type="compositionally biased region" description="Acidic residues" evidence="1">
    <location>
        <begin position="146"/>
        <end position="156"/>
    </location>
</feature>
<dbReference type="PANTHER" id="PTHR13621">
    <property type="entry name" value="PROLINE-RICH PROTEIN PRCC"/>
    <property type="match status" value="1"/>
</dbReference>
<organism evidence="2 3">
    <name type="scientific">Stylosanthes scabra</name>
    <dbReference type="NCBI Taxonomy" id="79078"/>
    <lineage>
        <taxon>Eukaryota</taxon>
        <taxon>Viridiplantae</taxon>
        <taxon>Streptophyta</taxon>
        <taxon>Embryophyta</taxon>
        <taxon>Tracheophyta</taxon>
        <taxon>Spermatophyta</taxon>
        <taxon>Magnoliopsida</taxon>
        <taxon>eudicotyledons</taxon>
        <taxon>Gunneridae</taxon>
        <taxon>Pentapetalae</taxon>
        <taxon>rosids</taxon>
        <taxon>fabids</taxon>
        <taxon>Fabales</taxon>
        <taxon>Fabaceae</taxon>
        <taxon>Papilionoideae</taxon>
        <taxon>50 kb inversion clade</taxon>
        <taxon>dalbergioids sensu lato</taxon>
        <taxon>Dalbergieae</taxon>
        <taxon>Pterocarpus clade</taxon>
        <taxon>Stylosanthes</taxon>
    </lineage>
</organism>
<dbReference type="InterPro" id="IPR018800">
    <property type="entry name" value="PRCC"/>
</dbReference>
<dbReference type="PANTHER" id="PTHR13621:SF2">
    <property type="entry name" value="PROLINE-RICH PROTEIN PRCC"/>
    <property type="match status" value="1"/>
</dbReference>
<dbReference type="Proteomes" id="UP001341840">
    <property type="component" value="Unassembled WGS sequence"/>
</dbReference>
<feature type="compositionally biased region" description="Low complexity" evidence="1">
    <location>
        <begin position="37"/>
        <end position="81"/>
    </location>
</feature>
<sequence length="433" mass="46169">MDSLLASYASSDEEEDEQPQQQQQQKLTARIPSKTTSSSSSSSGVSSLFSSLPQPKSSPLSSSSPSSSSSSSSLFQSLPQPNQHSVTAIDDNDDIPAPSSPKFTASASLFTSLPKPKSQIEPSKPQPKKVVQFRPPVIPISRLSAPDDDDDEDEEEERNRRRKMASSIQAPTVKSFLSSIPAPRNSATLGVQSSSGSGRRSIIETEAPASEPEPEPEPALPSSSGVSDGGVVIDQNSAGYVNYESYSGYQYGSDHNAGSGYYVDGSASYDGYGGGYDQSAGFQPENGVPGTAGYGNGDASYASYGAYAGYENNWGDGSSAAVTAAPQTSGVGESAVIFPKKRGRNEIPSEIIEVKQDELIKNRPREDQVKLTGIAFGPSYQPVSTKGKPSKLHKRKHQIGSLYFDMKQNEMKLAERRAKGMLTKAETQAKYGW</sequence>
<dbReference type="EMBL" id="JASCZI010271878">
    <property type="protein sequence ID" value="MED6216519.1"/>
    <property type="molecule type" value="Genomic_DNA"/>
</dbReference>
<evidence type="ECO:0008006" key="4">
    <source>
        <dbReference type="Google" id="ProtNLM"/>
    </source>
</evidence>
<protein>
    <recommendedName>
        <fullName evidence="4">Proline-rich protein PRCC</fullName>
    </recommendedName>
</protein>
<name>A0ABU6Z2P2_9FABA</name>
<evidence type="ECO:0000256" key="1">
    <source>
        <dbReference type="SAM" id="MobiDB-lite"/>
    </source>
</evidence>
<reference evidence="2 3" key="1">
    <citation type="journal article" date="2023" name="Plants (Basel)">
        <title>Bridging the Gap: Combining Genomics and Transcriptomics Approaches to Understand Stylosanthes scabra, an Orphan Legume from the Brazilian Caatinga.</title>
        <authorList>
            <person name="Ferreira-Neto J.R.C."/>
            <person name="da Silva M.D."/>
            <person name="Binneck E."/>
            <person name="de Melo N.F."/>
            <person name="da Silva R.H."/>
            <person name="de Melo A.L.T.M."/>
            <person name="Pandolfi V."/>
            <person name="Bustamante F.O."/>
            <person name="Brasileiro-Vidal A.C."/>
            <person name="Benko-Iseppon A.M."/>
        </authorList>
    </citation>
    <scope>NUCLEOTIDE SEQUENCE [LARGE SCALE GENOMIC DNA]</scope>
    <source>
        <tissue evidence="2">Leaves</tissue>
    </source>
</reference>
<feature type="compositionally biased region" description="Polar residues" evidence="1">
    <location>
        <begin position="101"/>
        <end position="111"/>
    </location>
</feature>